<proteinExistence type="predicted"/>
<evidence type="ECO:0000313" key="13">
    <source>
        <dbReference type="EMBL" id="QJR09379.1"/>
    </source>
</evidence>
<keyword evidence="4" id="KW-1134">Transmembrane beta strand</keyword>
<dbReference type="Gene3D" id="2.40.160.10">
    <property type="entry name" value="Porin"/>
    <property type="match status" value="1"/>
</dbReference>
<dbReference type="GO" id="GO:0034220">
    <property type="term" value="P:monoatomic ion transmembrane transport"/>
    <property type="evidence" value="ECO:0007669"/>
    <property type="project" value="InterPro"/>
</dbReference>
<keyword evidence="7" id="KW-0406">Ion transport</keyword>
<evidence type="ECO:0000256" key="6">
    <source>
        <dbReference type="ARBA" id="ARBA00022729"/>
    </source>
</evidence>
<dbReference type="Pfam" id="PF13609">
    <property type="entry name" value="Porin_4"/>
    <property type="match status" value="1"/>
</dbReference>
<keyword evidence="8" id="KW-0626">Porin</keyword>
<sequence length="342" mass="36649">MNKKLIALAVVGACVAPEAMAQTANPVTLYGRIYATFESVEAKGGATPVSRRNRVGDQASYLGVRGTEDLGGGLKAFFQLETGFPPDNTGVFANRNSAVGLQGGFGSILLGRWDTPMKVTQTAVDPWGDLTNGDITGAALDQGNFSRRENNSVQYWSPTMAGFAVRLMYVANEGKTATANPENYGASLTYSAGPLYVAYAYEKHKDVASVGTTNLSEEGNAIAASYKFGDVKLSAQYGEYKRDGSGATRETKDQSYMLGLEWAFGKNVLLASWQHAEVDGTTGECDMGSIGYRYDFTRRTFFIASYTKVENDNGMNCNFGTNAIGAAGQNPEGIGFGVRHLF</sequence>
<dbReference type="CDD" id="cd00342">
    <property type="entry name" value="gram_neg_porins"/>
    <property type="match status" value="1"/>
</dbReference>
<dbReference type="RefSeq" id="WP_171089070.1">
    <property type="nucleotide sequence ID" value="NZ_CP053069.1"/>
</dbReference>
<evidence type="ECO:0000259" key="12">
    <source>
        <dbReference type="Pfam" id="PF13609"/>
    </source>
</evidence>
<dbReference type="GO" id="GO:0009279">
    <property type="term" value="C:cell outer membrane"/>
    <property type="evidence" value="ECO:0007669"/>
    <property type="project" value="UniProtKB-SubCell"/>
</dbReference>
<reference evidence="13 14" key="1">
    <citation type="submission" date="2020-04" db="EMBL/GenBank/DDBJ databases">
        <title>Usitatibacter rugosus gen. nov., sp. nov. and Usitatibacter palustris sp. nov., novel members of Usitatibacteraceae fam. nov. within the order Nitrosomonadales isolated from soil.</title>
        <authorList>
            <person name="Huber K.J."/>
            <person name="Neumann-Schaal M."/>
            <person name="Geppert A."/>
            <person name="Luckner M."/>
            <person name="Wanner G."/>
            <person name="Overmann J."/>
        </authorList>
    </citation>
    <scope>NUCLEOTIDE SEQUENCE [LARGE SCALE GENOMIC DNA]</scope>
    <source>
        <strain evidence="13 14">0125_3</strain>
    </source>
</reference>
<feature type="domain" description="Porin" evidence="12">
    <location>
        <begin position="7"/>
        <end position="313"/>
    </location>
</feature>
<dbReference type="GO" id="GO:0046930">
    <property type="term" value="C:pore complex"/>
    <property type="evidence" value="ECO:0007669"/>
    <property type="project" value="UniProtKB-KW"/>
</dbReference>
<dbReference type="InterPro" id="IPR023614">
    <property type="entry name" value="Porin_dom_sf"/>
</dbReference>
<keyword evidence="6 11" id="KW-0732">Signal</keyword>
<dbReference type="InterPro" id="IPR033900">
    <property type="entry name" value="Gram_neg_porin_domain"/>
</dbReference>
<keyword evidence="14" id="KW-1185">Reference proteome</keyword>
<evidence type="ECO:0000256" key="3">
    <source>
        <dbReference type="ARBA" id="ARBA00022448"/>
    </source>
</evidence>
<evidence type="ECO:0000256" key="8">
    <source>
        <dbReference type="ARBA" id="ARBA00023114"/>
    </source>
</evidence>
<comment type="subcellular location">
    <subcellularLocation>
        <location evidence="1">Cell outer membrane</location>
        <topology evidence="1">Multi-pass membrane protein</topology>
    </subcellularLocation>
</comment>
<comment type="subunit">
    <text evidence="2">Homotrimer.</text>
</comment>
<keyword evidence="5" id="KW-0812">Transmembrane</keyword>
<evidence type="ECO:0000256" key="5">
    <source>
        <dbReference type="ARBA" id="ARBA00022692"/>
    </source>
</evidence>
<dbReference type="AlphaFoldDB" id="A0A6M4GPX6"/>
<dbReference type="Proteomes" id="UP000501534">
    <property type="component" value="Chromosome"/>
</dbReference>
<dbReference type="InterPro" id="IPR050298">
    <property type="entry name" value="Gram-neg_bact_OMP"/>
</dbReference>
<evidence type="ECO:0000256" key="4">
    <source>
        <dbReference type="ARBA" id="ARBA00022452"/>
    </source>
</evidence>
<keyword evidence="3" id="KW-0813">Transport</keyword>
<evidence type="ECO:0000256" key="7">
    <source>
        <dbReference type="ARBA" id="ARBA00023065"/>
    </source>
</evidence>
<dbReference type="PRINTS" id="PR00182">
    <property type="entry name" value="ECOLNEIPORIN"/>
</dbReference>
<dbReference type="EMBL" id="CP053069">
    <property type="protein sequence ID" value="QJR09379.1"/>
    <property type="molecule type" value="Genomic_DNA"/>
</dbReference>
<evidence type="ECO:0000256" key="9">
    <source>
        <dbReference type="ARBA" id="ARBA00023136"/>
    </source>
</evidence>
<evidence type="ECO:0000256" key="2">
    <source>
        <dbReference type="ARBA" id="ARBA00011233"/>
    </source>
</evidence>
<keyword evidence="10" id="KW-0998">Cell outer membrane</keyword>
<evidence type="ECO:0000256" key="1">
    <source>
        <dbReference type="ARBA" id="ARBA00004571"/>
    </source>
</evidence>
<accession>A0A6M4GPX6</accession>
<evidence type="ECO:0000256" key="11">
    <source>
        <dbReference type="SAM" id="SignalP"/>
    </source>
</evidence>
<evidence type="ECO:0000256" key="10">
    <source>
        <dbReference type="ARBA" id="ARBA00023237"/>
    </source>
</evidence>
<dbReference type="PRINTS" id="PR00184">
    <property type="entry name" value="NEISSPPORIN"/>
</dbReference>
<gene>
    <name evidence="13" type="ORF">DSM104443_00419</name>
</gene>
<name>A0A6M4GPX6_9PROT</name>
<evidence type="ECO:0000313" key="14">
    <source>
        <dbReference type="Proteomes" id="UP000501534"/>
    </source>
</evidence>
<dbReference type="InterPro" id="IPR001702">
    <property type="entry name" value="Porin_Gram-ve"/>
</dbReference>
<feature type="signal peptide" evidence="11">
    <location>
        <begin position="1"/>
        <end position="21"/>
    </location>
</feature>
<dbReference type="GO" id="GO:0015288">
    <property type="term" value="F:porin activity"/>
    <property type="evidence" value="ECO:0007669"/>
    <property type="project" value="UniProtKB-KW"/>
</dbReference>
<feature type="chain" id="PRO_5026750146" evidence="11">
    <location>
        <begin position="22"/>
        <end position="342"/>
    </location>
</feature>
<protein>
    <submittedName>
        <fullName evidence="13">Outer membrane porin protein 32</fullName>
    </submittedName>
</protein>
<dbReference type="PANTHER" id="PTHR34501">
    <property type="entry name" value="PROTEIN YDDL-RELATED"/>
    <property type="match status" value="1"/>
</dbReference>
<keyword evidence="9" id="KW-0472">Membrane</keyword>
<dbReference type="KEGG" id="uru:DSM104443_00419"/>
<dbReference type="SUPFAM" id="SSF56935">
    <property type="entry name" value="Porins"/>
    <property type="match status" value="1"/>
</dbReference>
<dbReference type="InterPro" id="IPR002299">
    <property type="entry name" value="Porin_Neis"/>
</dbReference>
<dbReference type="PANTHER" id="PTHR34501:SF9">
    <property type="entry name" value="MAJOR OUTER MEMBRANE PROTEIN P.IA"/>
    <property type="match status" value="1"/>
</dbReference>
<organism evidence="13 14">
    <name type="scientific">Usitatibacter rugosus</name>
    <dbReference type="NCBI Taxonomy" id="2732067"/>
    <lineage>
        <taxon>Bacteria</taxon>
        <taxon>Pseudomonadati</taxon>
        <taxon>Pseudomonadota</taxon>
        <taxon>Betaproteobacteria</taxon>
        <taxon>Nitrosomonadales</taxon>
        <taxon>Usitatibacteraceae</taxon>
        <taxon>Usitatibacter</taxon>
    </lineage>
</organism>